<dbReference type="EMBL" id="CP015376">
    <property type="protein sequence ID" value="ANC34272.1"/>
    <property type="molecule type" value="Genomic_DNA"/>
</dbReference>
<gene>
    <name evidence="1" type="ORF">P029_02670</name>
</gene>
<dbReference type="Proteomes" id="UP000053801">
    <property type="component" value="Chromosome"/>
</dbReference>
<proteinExistence type="predicted"/>
<reference evidence="1 2" key="2">
    <citation type="journal article" date="2014" name="Pathogens">
        <title>Comparative Genomics Identifies a Potential Marker of Human-Virulent Anaplasma phagocytophilum.</title>
        <authorList>
            <person name="Al-Khedery B."/>
            <person name="Barbet A.F."/>
        </authorList>
    </citation>
    <scope>NUCLEOTIDE SEQUENCE [LARGE SCALE GENOMIC DNA]</scope>
    <source>
        <strain evidence="1 2">Norway variant2</strain>
    </source>
</reference>
<evidence type="ECO:0000313" key="2">
    <source>
        <dbReference type="Proteomes" id="UP000053801"/>
    </source>
</evidence>
<accession>A0A168HB50</accession>
<name>A0A168HB50_ANAPH</name>
<reference evidence="1 2" key="1">
    <citation type="journal article" date="2013" name="Pathogens">
        <title>An Emerging Tick-Borne Disease of Humans Is Caused by a Subset of Strains with Conserved Genome Structure.</title>
        <authorList>
            <person name="Barbet A.F."/>
            <person name="Al-Khedery B."/>
            <person name="Stuen S."/>
            <person name="Granquist E.G."/>
            <person name="Felsheim R.F."/>
            <person name="Munderloh U.G."/>
        </authorList>
    </citation>
    <scope>NUCLEOTIDE SEQUENCE [LARGE SCALE GENOMIC DNA]</scope>
    <source>
        <strain evidence="1 2">Norway variant2</strain>
    </source>
</reference>
<protein>
    <submittedName>
        <fullName evidence="1">Uncharacterized protein</fullName>
    </submittedName>
</protein>
<evidence type="ECO:0000313" key="1">
    <source>
        <dbReference type="EMBL" id="ANC34272.1"/>
    </source>
</evidence>
<sequence length="97" mass="11135">MTYLPLHSIHGKMLGARALLRKIYNTTTCYRILLSFLGNNTSWYGSAHVNVWGSFKVFKAIYGSYKNIMRSYFCEGDIEQLLRDSAFSAPLILRVSF</sequence>
<organism evidence="1 2">
    <name type="scientific">Anaplasma phagocytophilum str. Norway variant2</name>
    <dbReference type="NCBI Taxonomy" id="1392507"/>
    <lineage>
        <taxon>Bacteria</taxon>
        <taxon>Pseudomonadati</taxon>
        <taxon>Pseudomonadota</taxon>
        <taxon>Alphaproteobacteria</taxon>
        <taxon>Rickettsiales</taxon>
        <taxon>Anaplasmataceae</taxon>
        <taxon>Anaplasma</taxon>
        <taxon>phagocytophilum group</taxon>
    </lineage>
</organism>
<dbReference type="AlphaFoldDB" id="A0A168HB50"/>